<dbReference type="EMBL" id="FQZS01000004">
    <property type="protein sequence ID" value="SHI50983.1"/>
    <property type="molecule type" value="Genomic_DNA"/>
</dbReference>
<name>A0A1M6BQY0_9FIRM</name>
<dbReference type="OrthoDB" id="9804920at2"/>
<dbReference type="InterPro" id="IPR008257">
    <property type="entry name" value="Pept_M19"/>
</dbReference>
<sequence length="325" mass="36992">MIFNAHSDLLSDITNRRLEGEKDVFRKYYYDSFLKSNIIGQIWVIWTDPEHLNNRQERTEQIINAMSEEFEEASDLLNIVREYKDFEHGLKNNKINILVGMEGLAHIGDNIDLIESFYKSIGLRHASLTWNERNMLASGVDDDIYGVTELGKKAIEKIEELGIILDVSHLNEKSFWDVVEIASGPIIASHSNAKKLANVKRNLDDNQLLAIAKSGGIVGVNACSSFVNDDKDKQEIDDFIDQIDYMKSIIGIEHIGFGFDFCDFLPVSYVGPPDPRTNSITVKGLSSEADIPNLINRMKERGYTKKEIELISYKNYVNLLKRILK</sequence>
<evidence type="ECO:0000313" key="1">
    <source>
        <dbReference type="EMBL" id="SHI50983.1"/>
    </source>
</evidence>
<dbReference type="PANTHER" id="PTHR10443">
    <property type="entry name" value="MICROSOMAL DIPEPTIDASE"/>
    <property type="match status" value="1"/>
</dbReference>
<gene>
    <name evidence="1" type="ORF">SAMN02745176_00486</name>
</gene>
<accession>A0A1M6BQY0</accession>
<dbReference type="InterPro" id="IPR032466">
    <property type="entry name" value="Metal_Hydrolase"/>
</dbReference>
<evidence type="ECO:0000313" key="2">
    <source>
        <dbReference type="Proteomes" id="UP000184442"/>
    </source>
</evidence>
<organism evidence="1 2">
    <name type="scientific">Lutispora thermophila DSM 19022</name>
    <dbReference type="NCBI Taxonomy" id="1122184"/>
    <lineage>
        <taxon>Bacteria</taxon>
        <taxon>Bacillati</taxon>
        <taxon>Bacillota</taxon>
        <taxon>Clostridia</taxon>
        <taxon>Lutisporales</taxon>
        <taxon>Lutisporaceae</taxon>
        <taxon>Lutispora</taxon>
    </lineage>
</organism>
<keyword evidence="2" id="KW-1185">Reference proteome</keyword>
<dbReference type="PANTHER" id="PTHR10443:SF12">
    <property type="entry name" value="DIPEPTIDASE"/>
    <property type="match status" value="1"/>
</dbReference>
<dbReference type="PROSITE" id="PS51365">
    <property type="entry name" value="RENAL_DIPEPTIDASE_2"/>
    <property type="match status" value="1"/>
</dbReference>
<reference evidence="1 2" key="1">
    <citation type="submission" date="2016-11" db="EMBL/GenBank/DDBJ databases">
        <authorList>
            <person name="Jaros S."/>
            <person name="Januszkiewicz K."/>
            <person name="Wedrychowicz H."/>
        </authorList>
    </citation>
    <scope>NUCLEOTIDE SEQUENCE [LARGE SCALE GENOMIC DNA]</scope>
    <source>
        <strain evidence="1 2">DSM 19022</strain>
    </source>
</reference>
<dbReference type="AlphaFoldDB" id="A0A1M6BQY0"/>
<proteinExistence type="predicted"/>
<dbReference type="RefSeq" id="WP_073024145.1">
    <property type="nucleotide sequence ID" value="NZ_FQZS01000004.1"/>
</dbReference>
<dbReference type="STRING" id="1122184.SAMN02745176_00486"/>
<dbReference type="SUPFAM" id="SSF51556">
    <property type="entry name" value="Metallo-dependent hydrolases"/>
    <property type="match status" value="1"/>
</dbReference>
<dbReference type="GO" id="GO:0006508">
    <property type="term" value="P:proteolysis"/>
    <property type="evidence" value="ECO:0007669"/>
    <property type="project" value="InterPro"/>
</dbReference>
<dbReference type="GO" id="GO:0070573">
    <property type="term" value="F:metallodipeptidase activity"/>
    <property type="evidence" value="ECO:0007669"/>
    <property type="project" value="InterPro"/>
</dbReference>
<protein>
    <submittedName>
        <fullName evidence="1">Membrane dipeptidase</fullName>
    </submittedName>
</protein>
<dbReference type="Proteomes" id="UP000184442">
    <property type="component" value="Unassembled WGS sequence"/>
</dbReference>
<dbReference type="Gene3D" id="3.20.20.140">
    <property type="entry name" value="Metal-dependent hydrolases"/>
    <property type="match status" value="1"/>
</dbReference>
<dbReference type="Pfam" id="PF01244">
    <property type="entry name" value="Peptidase_M19"/>
    <property type="match status" value="1"/>
</dbReference>